<accession>A0AAV0JDC9</accession>
<comment type="caution">
    <text evidence="2">The sequence shown here is derived from an EMBL/GenBank/DDBJ whole genome shotgun (WGS) entry which is preliminary data.</text>
</comment>
<dbReference type="Proteomes" id="UP001154282">
    <property type="component" value="Unassembled WGS sequence"/>
</dbReference>
<sequence>LRNDLTLTAASDGQKFRLATNRNGICYLYVNSPSVKRLRVNDYFGWAKYGVKPPISTSTIWNKCDMSTGATLVDVGQLLKNKENEMQEKVKEMRKELDAKEKEVSLMRKVVERYEEVESMWEKTMQEKDKQLAMIMERNKEAESKCEKSAQEKEKQLVKLMNALRALLCDV</sequence>
<evidence type="ECO:0000313" key="2">
    <source>
        <dbReference type="EMBL" id="CAI0407673.1"/>
    </source>
</evidence>
<organism evidence="2 3">
    <name type="scientific">Linum tenue</name>
    <dbReference type="NCBI Taxonomy" id="586396"/>
    <lineage>
        <taxon>Eukaryota</taxon>
        <taxon>Viridiplantae</taxon>
        <taxon>Streptophyta</taxon>
        <taxon>Embryophyta</taxon>
        <taxon>Tracheophyta</taxon>
        <taxon>Spermatophyta</taxon>
        <taxon>Magnoliopsida</taxon>
        <taxon>eudicotyledons</taxon>
        <taxon>Gunneridae</taxon>
        <taxon>Pentapetalae</taxon>
        <taxon>rosids</taxon>
        <taxon>fabids</taxon>
        <taxon>Malpighiales</taxon>
        <taxon>Linaceae</taxon>
        <taxon>Linum</taxon>
    </lineage>
</organism>
<feature type="non-terminal residue" evidence="2">
    <location>
        <position position="1"/>
    </location>
</feature>
<feature type="coiled-coil region" evidence="1">
    <location>
        <begin position="76"/>
        <end position="170"/>
    </location>
</feature>
<dbReference type="AlphaFoldDB" id="A0AAV0JDC9"/>
<gene>
    <name evidence="2" type="ORF">LITE_LOCUS13659</name>
</gene>
<name>A0AAV0JDC9_9ROSI</name>
<keyword evidence="1" id="KW-0175">Coiled coil</keyword>
<reference evidence="2" key="1">
    <citation type="submission" date="2022-08" db="EMBL/GenBank/DDBJ databases">
        <authorList>
            <person name="Gutierrez-Valencia J."/>
        </authorList>
    </citation>
    <scope>NUCLEOTIDE SEQUENCE</scope>
</reference>
<keyword evidence="3" id="KW-1185">Reference proteome</keyword>
<evidence type="ECO:0000256" key="1">
    <source>
        <dbReference type="SAM" id="Coils"/>
    </source>
</evidence>
<evidence type="ECO:0000313" key="3">
    <source>
        <dbReference type="Proteomes" id="UP001154282"/>
    </source>
</evidence>
<protein>
    <submittedName>
        <fullName evidence="2">Uncharacterized protein</fullName>
    </submittedName>
</protein>
<proteinExistence type="predicted"/>
<dbReference type="EMBL" id="CAMGYJ010000004">
    <property type="protein sequence ID" value="CAI0407673.1"/>
    <property type="molecule type" value="Genomic_DNA"/>
</dbReference>